<dbReference type="AlphaFoldDB" id="A0A0J6CRJ4"/>
<gene>
    <name evidence="2" type="ORF">AB986_06650</name>
</gene>
<dbReference type="InterPro" id="IPR014729">
    <property type="entry name" value="Rossmann-like_a/b/a_fold"/>
</dbReference>
<dbReference type="NCBIfam" id="TIGR00290">
    <property type="entry name" value="MJ0570_dom"/>
    <property type="match status" value="1"/>
</dbReference>
<dbReference type="Gene3D" id="3.40.50.620">
    <property type="entry name" value="HUPs"/>
    <property type="match status" value="1"/>
</dbReference>
<evidence type="ECO:0000313" key="2">
    <source>
        <dbReference type="EMBL" id="KMM38926.1"/>
    </source>
</evidence>
<keyword evidence="3" id="KW-1185">Reference proteome</keyword>
<evidence type="ECO:0000259" key="1">
    <source>
        <dbReference type="Pfam" id="PF01902"/>
    </source>
</evidence>
<dbReference type="OrthoDB" id="3572539at2"/>
<organism evidence="2 3">
    <name type="scientific">Guptibacillus hwajinpoensis</name>
    <dbReference type="NCBI Taxonomy" id="208199"/>
    <lineage>
        <taxon>Bacteria</taxon>
        <taxon>Bacillati</taxon>
        <taxon>Bacillota</taxon>
        <taxon>Bacilli</taxon>
        <taxon>Bacillales</taxon>
        <taxon>Guptibacillaceae</taxon>
        <taxon>Guptibacillus</taxon>
    </lineage>
</organism>
<comment type="caution">
    <text evidence="2">The sequence shown here is derived from an EMBL/GenBank/DDBJ whole genome shotgun (WGS) entry which is preliminary data.</text>
</comment>
<accession>A0A0J6CRJ4</accession>
<evidence type="ECO:0000313" key="3">
    <source>
        <dbReference type="Proteomes" id="UP000035996"/>
    </source>
</evidence>
<reference evidence="2" key="1">
    <citation type="submission" date="2015-06" db="EMBL/GenBank/DDBJ databases">
        <authorList>
            <person name="Liu B."/>
            <person name="Wang J."/>
            <person name="Zhu Y."/>
            <person name="Liu G."/>
            <person name="Chen Q."/>
            <person name="Zheng C."/>
            <person name="Che J."/>
            <person name="Ge C."/>
            <person name="Shi H."/>
            <person name="Pan Z."/>
            <person name="Liu X."/>
        </authorList>
    </citation>
    <scope>NUCLEOTIDE SEQUENCE [LARGE SCALE GENOMIC DNA]</scope>
    <source>
        <strain evidence="2">DSM 16346</strain>
    </source>
</reference>
<dbReference type="InterPro" id="IPR002761">
    <property type="entry name" value="Diphthami_syn_dom"/>
</dbReference>
<dbReference type="EMBL" id="LELK01000001">
    <property type="protein sequence ID" value="KMM38926.1"/>
    <property type="molecule type" value="Genomic_DNA"/>
</dbReference>
<dbReference type="Gene3D" id="3.90.1490.10">
    <property type="entry name" value="putative n-type atp pyrophosphatase, domain 2"/>
    <property type="match status" value="1"/>
</dbReference>
<dbReference type="STRING" id="157733.AB986_06650"/>
<name>A0A0J6CRJ4_9BACL</name>
<proteinExistence type="predicted"/>
<protein>
    <recommendedName>
        <fullName evidence="1">Diphthamide synthase domain-containing protein</fullName>
    </recommendedName>
</protein>
<dbReference type="Pfam" id="PF01902">
    <property type="entry name" value="Diphthami_syn_2"/>
    <property type="match status" value="1"/>
</dbReference>
<dbReference type="PATRIC" id="fig|157733.3.peg.3581"/>
<dbReference type="SUPFAM" id="SSF52402">
    <property type="entry name" value="Adenine nucleotide alpha hydrolases-like"/>
    <property type="match status" value="1"/>
</dbReference>
<feature type="domain" description="Diphthamide synthase" evidence="1">
    <location>
        <begin position="6"/>
        <end position="210"/>
    </location>
</feature>
<dbReference type="RefSeq" id="WP_048310092.1">
    <property type="nucleotide sequence ID" value="NZ_CP119526.1"/>
</dbReference>
<sequence>MNLLFSWSSGKDSALALYDCIQNSDVQVKGLWTTFNEEREYISYHGVSKGLLNKQAASLGLPISITNLPDNCSNKQYEALINDQYDYFLQKNVDAIGFADLYLEDIRQYREEQLNLKGLEGVFPLWRKSTLHTAKRFISKGFKAVITTVDQTKIDDKWIGKEFNKEFLANLSQNVDPCGENGEFHTFVFDGPIFQREVDYTVTDKVIEGQYITALLT</sequence>
<dbReference type="Proteomes" id="UP000035996">
    <property type="component" value="Unassembled WGS sequence"/>
</dbReference>